<protein>
    <submittedName>
        <fullName evidence="7">Sporulation integral membrane protein YtvI</fullName>
    </submittedName>
</protein>
<evidence type="ECO:0000256" key="1">
    <source>
        <dbReference type="ARBA" id="ARBA00004141"/>
    </source>
</evidence>
<feature type="transmembrane region" description="Helical" evidence="6">
    <location>
        <begin position="9"/>
        <end position="27"/>
    </location>
</feature>
<organism evidence="7 8">
    <name type="scientific">Cellulosilyticum lentocellum (strain ATCC 49066 / DSM 5427 / NCIMB 11756 / RHM5)</name>
    <name type="common">Clostridium lentocellum</name>
    <dbReference type="NCBI Taxonomy" id="642492"/>
    <lineage>
        <taxon>Bacteria</taxon>
        <taxon>Bacillati</taxon>
        <taxon>Bacillota</taxon>
        <taxon>Clostridia</taxon>
        <taxon>Lachnospirales</taxon>
        <taxon>Cellulosilyticaceae</taxon>
        <taxon>Cellulosilyticum</taxon>
    </lineage>
</organism>
<sequence length="357" mass="40004">MDTEKRKSFIINFGYYFIIIGMVFIVLKYGLPFIAPFVSAFVIAFLLNKPITFLAKRCHVNRTLIAIAIVLVFYSIIGILFALLGIRLFVFVKELFSYLPNLYATEIQPFLMQLFDSLEHYISKMDVSLLPAMNEFSSNVVQSLGELISSFSMKMIGAISNYASSLPGFFIRILFTIISTFFLVIDYKKITAFLLHQLKDKHQKLMIEIKDYVVNTLFKCILSYALIMCITFAELSVGLSIIRIENAVLIAFVISIFDILPVLGTGGIMIPWTIIAALQGNYSLALGLLIVYIIITIIRNILEPKIVGSQVGLHPLVTLMSLFVGAQLFGVLGLFGLPITLSLLKNLNDKGTIHILK</sequence>
<comment type="subcellular location">
    <subcellularLocation>
        <location evidence="1">Membrane</location>
        <topology evidence="1">Multi-pass membrane protein</topology>
    </subcellularLocation>
</comment>
<keyword evidence="8" id="KW-1185">Reference proteome</keyword>
<evidence type="ECO:0000256" key="3">
    <source>
        <dbReference type="ARBA" id="ARBA00022692"/>
    </source>
</evidence>
<feature type="transmembrane region" description="Helical" evidence="6">
    <location>
        <begin position="33"/>
        <end position="51"/>
    </location>
</feature>
<evidence type="ECO:0000256" key="6">
    <source>
        <dbReference type="SAM" id="Phobius"/>
    </source>
</evidence>
<dbReference type="AlphaFoldDB" id="F2JPN1"/>
<evidence type="ECO:0000256" key="4">
    <source>
        <dbReference type="ARBA" id="ARBA00022989"/>
    </source>
</evidence>
<feature type="transmembrane region" description="Helical" evidence="6">
    <location>
        <begin position="322"/>
        <end position="344"/>
    </location>
</feature>
<dbReference type="Pfam" id="PF01594">
    <property type="entry name" value="AI-2E_transport"/>
    <property type="match status" value="1"/>
</dbReference>
<dbReference type="KEGG" id="cle:Clole_1974"/>
<dbReference type="InterPro" id="IPR014227">
    <property type="entry name" value="YtvI-like"/>
</dbReference>
<dbReference type="GO" id="GO:0016020">
    <property type="term" value="C:membrane"/>
    <property type="evidence" value="ECO:0007669"/>
    <property type="project" value="UniProtKB-SubCell"/>
</dbReference>
<evidence type="ECO:0000256" key="5">
    <source>
        <dbReference type="ARBA" id="ARBA00023136"/>
    </source>
</evidence>
<reference evidence="7 8" key="1">
    <citation type="journal article" date="2011" name="J. Bacteriol.">
        <title>Complete genome sequence of the cellulose-degrading bacterium Cellulosilyticum lentocellum.</title>
        <authorList>
            <consortium name="US DOE Joint Genome Institute"/>
            <person name="Miller D.A."/>
            <person name="Suen G."/>
            <person name="Bruce D."/>
            <person name="Copeland A."/>
            <person name="Cheng J.F."/>
            <person name="Detter C."/>
            <person name="Goodwin L.A."/>
            <person name="Han C.S."/>
            <person name="Hauser L.J."/>
            <person name="Land M.L."/>
            <person name="Lapidus A."/>
            <person name="Lucas S."/>
            <person name="Meincke L."/>
            <person name="Pitluck S."/>
            <person name="Tapia R."/>
            <person name="Teshima H."/>
            <person name="Woyke T."/>
            <person name="Fox B.G."/>
            <person name="Angert E.R."/>
            <person name="Currie C.R."/>
        </authorList>
    </citation>
    <scope>NUCLEOTIDE SEQUENCE [LARGE SCALE GENOMIC DNA]</scope>
    <source>
        <strain evidence="8">ATCC 49066 / DSM 5427 / NCIMB 11756 / RHM5</strain>
    </source>
</reference>
<dbReference type="RefSeq" id="WP_013656985.1">
    <property type="nucleotide sequence ID" value="NC_015275.1"/>
</dbReference>
<feature type="transmembrane region" description="Helical" evidence="6">
    <location>
        <begin position="63"/>
        <end position="90"/>
    </location>
</feature>
<dbReference type="GO" id="GO:0055085">
    <property type="term" value="P:transmembrane transport"/>
    <property type="evidence" value="ECO:0007669"/>
    <property type="project" value="TreeGrafter"/>
</dbReference>
<feature type="transmembrane region" description="Helical" evidence="6">
    <location>
        <begin position="248"/>
        <end position="270"/>
    </location>
</feature>
<keyword evidence="5 6" id="KW-0472">Membrane</keyword>
<dbReference type="Proteomes" id="UP000008467">
    <property type="component" value="Chromosome"/>
</dbReference>
<dbReference type="NCBIfam" id="TIGR02872">
    <property type="entry name" value="spore_ytvI"/>
    <property type="match status" value="1"/>
</dbReference>
<keyword evidence="4 6" id="KW-1133">Transmembrane helix</keyword>
<gene>
    <name evidence="7" type="ordered locus">Clole_1974</name>
</gene>
<dbReference type="InterPro" id="IPR002549">
    <property type="entry name" value="AI-2E-like"/>
</dbReference>
<dbReference type="eggNOG" id="COG0628">
    <property type="taxonomic scope" value="Bacteria"/>
</dbReference>
<dbReference type="HOGENOM" id="CLU_031275_4_0_9"/>
<evidence type="ECO:0000313" key="7">
    <source>
        <dbReference type="EMBL" id="ADZ83691.1"/>
    </source>
</evidence>
<dbReference type="PANTHER" id="PTHR21716:SF68">
    <property type="entry name" value="TRANSPORT PROTEIN YTVI-RELATED"/>
    <property type="match status" value="1"/>
</dbReference>
<dbReference type="EMBL" id="CP002582">
    <property type="protein sequence ID" value="ADZ83691.1"/>
    <property type="molecule type" value="Genomic_DNA"/>
</dbReference>
<feature type="transmembrane region" description="Helical" evidence="6">
    <location>
        <begin position="169"/>
        <end position="195"/>
    </location>
</feature>
<feature type="transmembrane region" description="Helical" evidence="6">
    <location>
        <begin position="216"/>
        <end position="242"/>
    </location>
</feature>
<dbReference type="STRING" id="642492.Clole_1974"/>
<dbReference type="PANTHER" id="PTHR21716">
    <property type="entry name" value="TRANSMEMBRANE PROTEIN"/>
    <property type="match status" value="1"/>
</dbReference>
<proteinExistence type="inferred from homology"/>
<name>F2JPN1_CELLD</name>
<keyword evidence="3 6" id="KW-0812">Transmembrane</keyword>
<evidence type="ECO:0000313" key="8">
    <source>
        <dbReference type="Proteomes" id="UP000008467"/>
    </source>
</evidence>
<feature type="transmembrane region" description="Helical" evidence="6">
    <location>
        <begin position="282"/>
        <end position="302"/>
    </location>
</feature>
<comment type="similarity">
    <text evidence="2">Belongs to the autoinducer-2 exporter (AI-2E) (TC 2.A.86) family.</text>
</comment>
<accession>F2JPN1</accession>
<evidence type="ECO:0000256" key="2">
    <source>
        <dbReference type="ARBA" id="ARBA00009773"/>
    </source>
</evidence>